<dbReference type="EMBL" id="CP012117">
    <property type="protein sequence ID" value="ANP27094.1"/>
    <property type="molecule type" value="Genomic_DNA"/>
</dbReference>
<accession>A0A1B0ZGJ6</accession>
<evidence type="ECO:0000313" key="2">
    <source>
        <dbReference type="EMBL" id="ANP27094.1"/>
    </source>
</evidence>
<keyword evidence="1" id="KW-0472">Membrane</keyword>
<sequence>MTAKPKAAIILTACTGLVIAGLCAGTLALWLLLTSDSEEDTIKESAHA</sequence>
<dbReference type="Proteomes" id="UP000092596">
    <property type="component" value="Chromosome"/>
</dbReference>
<keyword evidence="1" id="KW-1133">Transmembrane helix</keyword>
<evidence type="ECO:0000313" key="3">
    <source>
        <dbReference type="Proteomes" id="UP000092596"/>
    </source>
</evidence>
<feature type="transmembrane region" description="Helical" evidence="1">
    <location>
        <begin position="7"/>
        <end position="33"/>
    </location>
</feature>
<name>A0A1B0ZGJ6_9MICO</name>
<reference evidence="2 3" key="1">
    <citation type="submission" date="2015-06" db="EMBL/GenBank/DDBJ databases">
        <title>Investigation of pathophysiology for high-risk pregnancy and development of treatment modality based on it.</title>
        <authorList>
            <person name="Kim B.-C."/>
            <person name="Lim S."/>
        </authorList>
    </citation>
    <scope>NUCLEOTIDE SEQUENCE [LARGE SCALE GENOMIC DNA]</scope>
    <source>
        <strain evidence="2 3">AD1-86</strain>
    </source>
</reference>
<gene>
    <name evidence="2" type="ORF">DAD186_05390</name>
</gene>
<dbReference type="AlphaFoldDB" id="A0A1B0ZGJ6"/>
<organism evidence="2 3">
    <name type="scientific">Dermabacter vaginalis</name>
    <dbReference type="NCBI Taxonomy" id="1630135"/>
    <lineage>
        <taxon>Bacteria</taxon>
        <taxon>Bacillati</taxon>
        <taxon>Actinomycetota</taxon>
        <taxon>Actinomycetes</taxon>
        <taxon>Micrococcales</taxon>
        <taxon>Dermabacteraceae</taxon>
        <taxon>Dermabacter</taxon>
    </lineage>
</organism>
<evidence type="ECO:0000256" key="1">
    <source>
        <dbReference type="SAM" id="Phobius"/>
    </source>
</evidence>
<dbReference type="RefSeq" id="WP_167550756.1">
    <property type="nucleotide sequence ID" value="NZ_CP012117.1"/>
</dbReference>
<protein>
    <submittedName>
        <fullName evidence="2">Uncharacterized protein</fullName>
    </submittedName>
</protein>
<proteinExistence type="predicted"/>
<keyword evidence="1" id="KW-0812">Transmembrane</keyword>
<dbReference type="KEGG" id="dva:DAD186_05390"/>